<feature type="compositionally biased region" description="Basic residues" evidence="3">
    <location>
        <begin position="265"/>
        <end position="278"/>
    </location>
</feature>
<dbReference type="GO" id="GO:0046872">
    <property type="term" value="F:metal ion binding"/>
    <property type="evidence" value="ECO:0007669"/>
    <property type="project" value="UniProtKB-KW"/>
</dbReference>
<evidence type="ECO:0000256" key="2">
    <source>
        <dbReference type="ARBA" id="ARBA00022833"/>
    </source>
</evidence>
<evidence type="ECO:0000256" key="1">
    <source>
        <dbReference type="ARBA" id="ARBA00022723"/>
    </source>
</evidence>
<feature type="region of interest" description="Disordered" evidence="3">
    <location>
        <begin position="202"/>
        <end position="223"/>
    </location>
</feature>
<evidence type="ECO:0000256" key="3">
    <source>
        <dbReference type="SAM" id="MobiDB-lite"/>
    </source>
</evidence>
<dbReference type="RefSeq" id="XP_042997056.1">
    <property type="nucleotide sequence ID" value="XM_043141122.1"/>
</dbReference>
<proteinExistence type="predicted"/>
<dbReference type="InterPro" id="IPR051190">
    <property type="entry name" value="Baculoviral_IAP"/>
</dbReference>
<gene>
    <name evidence="4" type="ORF">UV8b_03624</name>
</gene>
<dbReference type="SUPFAM" id="SSF57924">
    <property type="entry name" value="Inhibitor of apoptosis (IAP) repeat"/>
    <property type="match status" value="2"/>
</dbReference>
<dbReference type="InterPro" id="IPR001370">
    <property type="entry name" value="BIR_rpt"/>
</dbReference>
<dbReference type="OrthoDB" id="2196114at2759"/>
<feature type="compositionally biased region" description="Basic and acidic residues" evidence="3">
    <location>
        <begin position="285"/>
        <end position="301"/>
    </location>
</feature>
<dbReference type="PANTHER" id="PTHR46771:SF5">
    <property type="entry name" value="DETERIN"/>
    <property type="match status" value="1"/>
</dbReference>
<sequence>MDQYFTYEARLASFQKSSKKRASTAGGRSKVLNWPHKQIPPASLAKAGFYFEPYPENPDNCICFLCGKGLDGWETGDDPLEEHLRHAPRCGWAIAAAIEADIDEYAKQDPSLPDMVDARRATFAGRWPHDGKKGWKCQTKQLVEAGWKYTPTDESDDMATCAYCQLALDGWEPGDKPYDEHINRSPNCAFFALLNHFGGGNKKKTTRTKAARASKASRLSAQSVATAASDIASVADMTAEPDDSVLTAASTMTQGAKKGTERGKKATARKAAKPRPKKPQAIDEDGAHSMAKEEVAAEPKSTKPPRGKKRASDAMDDSAVLLSEGPSTKRQATATRDSSHADRSTVTPQDIELTNTSKATARIRSSSSQPNRKGSSLTASMASLRAPATDFPDDDEIERQLEADLERFTTDDEIARDSETEQPMEKPGMVRAKPMTFDSRNYAMFDPAEPDLDEEAIDDELRNLQAEMEVAEPEQEIHVPKKGRKKGTGARKASKQANTTRIKAPSPPCEPEDLEQPGPCAHEASGAGKEEENEMSVGSTDTVVKKTETAPSCEEEGRRRQPTGSPPLASRASSQPADAPLKRGRGRPPKMAANKVESDKPPELREDACDSLQVAIHEDVAEAQAAEVATEPRQSPSLGQTSSPILSRSRSVVPEQPSTPTQVISPAPSARLASQSPSPSPQSSDAENLPPSSVVLASARPKRVVLAPVAATPMRTSPSKRNMLAAGLQSQTPWKAVDLDAVLGTPHDMADKENAVARLIKQGKELSSPEKGMTVEEWIYFNAGEAENKLKHECEAMVTLFEEQGAKAMSALEGLSLE</sequence>
<feature type="compositionally biased region" description="Basic residues" evidence="3">
    <location>
        <begin position="480"/>
        <end position="494"/>
    </location>
</feature>
<evidence type="ECO:0000313" key="5">
    <source>
        <dbReference type="Proteomes" id="UP000027002"/>
    </source>
</evidence>
<feature type="compositionally biased region" description="Basic and acidic residues" evidence="3">
    <location>
        <begin position="398"/>
        <end position="419"/>
    </location>
</feature>
<feature type="compositionally biased region" description="Polar residues" evidence="3">
    <location>
        <begin position="325"/>
        <end position="336"/>
    </location>
</feature>
<dbReference type="AlphaFoldDB" id="A0A8E5MGC0"/>
<feature type="compositionally biased region" description="Basic and acidic residues" evidence="3">
    <location>
        <begin position="596"/>
        <end position="608"/>
    </location>
</feature>
<dbReference type="PANTHER" id="PTHR46771">
    <property type="entry name" value="DETERIN"/>
    <property type="match status" value="1"/>
</dbReference>
<feature type="region of interest" description="Disordered" evidence="3">
    <location>
        <begin position="251"/>
        <end position="431"/>
    </location>
</feature>
<keyword evidence="5" id="KW-1185">Reference proteome</keyword>
<dbReference type="KEGG" id="uvi:66064402"/>
<dbReference type="GeneID" id="66064402"/>
<dbReference type="CDD" id="cd00022">
    <property type="entry name" value="BIR"/>
    <property type="match status" value="2"/>
</dbReference>
<dbReference type="Proteomes" id="UP000027002">
    <property type="component" value="Chromosome 3"/>
</dbReference>
<keyword evidence="2" id="KW-0862">Zinc</keyword>
<organism evidence="4 5">
    <name type="scientific">Ustilaginoidea virens</name>
    <name type="common">Rice false smut fungus</name>
    <name type="synonym">Villosiclava virens</name>
    <dbReference type="NCBI Taxonomy" id="1159556"/>
    <lineage>
        <taxon>Eukaryota</taxon>
        <taxon>Fungi</taxon>
        <taxon>Dikarya</taxon>
        <taxon>Ascomycota</taxon>
        <taxon>Pezizomycotina</taxon>
        <taxon>Sordariomycetes</taxon>
        <taxon>Hypocreomycetidae</taxon>
        <taxon>Hypocreales</taxon>
        <taxon>Clavicipitaceae</taxon>
        <taxon>Ustilaginoidea</taxon>
    </lineage>
</organism>
<reference evidence="4" key="1">
    <citation type="submission" date="2020-03" db="EMBL/GenBank/DDBJ databases">
        <title>A mixture of massive structural variations and highly conserved coding sequences in Ustilaginoidea virens genome.</title>
        <authorList>
            <person name="Zhang K."/>
            <person name="Zhao Z."/>
            <person name="Zhang Z."/>
            <person name="Li Y."/>
            <person name="Hsiang T."/>
            <person name="Sun W."/>
        </authorList>
    </citation>
    <scope>NUCLEOTIDE SEQUENCE</scope>
    <source>
        <strain evidence="4">UV-8b</strain>
    </source>
</reference>
<feature type="compositionally biased region" description="Low complexity" evidence="3">
    <location>
        <begin position="665"/>
        <end position="684"/>
    </location>
</feature>
<dbReference type="SMART" id="SM00238">
    <property type="entry name" value="BIR"/>
    <property type="match status" value="2"/>
</dbReference>
<feature type="compositionally biased region" description="Basic residues" evidence="3">
    <location>
        <begin position="202"/>
        <end position="212"/>
    </location>
</feature>
<dbReference type="Gene3D" id="1.10.1170.10">
    <property type="entry name" value="Inhibitor Of Apoptosis Protein (2mihbC-IAP-1), Chain A"/>
    <property type="match status" value="2"/>
</dbReference>
<feature type="compositionally biased region" description="Polar residues" evidence="3">
    <location>
        <begin position="632"/>
        <end position="664"/>
    </location>
</feature>
<dbReference type="PROSITE" id="PS50143">
    <property type="entry name" value="BIR_REPEAT_2"/>
    <property type="match status" value="2"/>
</dbReference>
<dbReference type="EMBL" id="CP072755">
    <property type="protein sequence ID" value="QUC19383.1"/>
    <property type="molecule type" value="Genomic_DNA"/>
</dbReference>
<protein>
    <recommendedName>
        <fullName evidence="6">Chromosome segregation protein BIR1</fullName>
    </recommendedName>
</protein>
<feature type="compositionally biased region" description="Polar residues" evidence="3">
    <location>
        <begin position="344"/>
        <end position="381"/>
    </location>
</feature>
<name>A0A8E5MGC0_USTVR</name>
<keyword evidence="1" id="KW-0479">Metal-binding</keyword>
<accession>A0A8E5MGC0</accession>
<evidence type="ECO:0008006" key="6">
    <source>
        <dbReference type="Google" id="ProtNLM"/>
    </source>
</evidence>
<feature type="region of interest" description="Disordered" evidence="3">
    <location>
        <begin position="469"/>
        <end position="697"/>
    </location>
</feature>
<dbReference type="Pfam" id="PF00653">
    <property type="entry name" value="BIR"/>
    <property type="match status" value="2"/>
</dbReference>
<evidence type="ECO:0000313" key="4">
    <source>
        <dbReference type="EMBL" id="QUC19383.1"/>
    </source>
</evidence>